<evidence type="ECO:0000256" key="12">
    <source>
        <dbReference type="PROSITE-ProRule" id="PRU01319"/>
    </source>
</evidence>
<feature type="binding site" evidence="12">
    <location>
        <position position="28"/>
    </location>
    <ligand>
        <name>a divalent metal cation</name>
        <dbReference type="ChEBI" id="CHEBI:60240"/>
    </ligand>
</feature>
<name>A0AA37XEM5_9MICO</name>
<dbReference type="GO" id="GO:0046872">
    <property type="term" value="F:metal ion binding"/>
    <property type="evidence" value="ECO:0007669"/>
    <property type="project" value="UniProtKB-KW"/>
</dbReference>
<dbReference type="PROSITE" id="PS51975">
    <property type="entry name" value="RNASE_H_2"/>
    <property type="match status" value="1"/>
</dbReference>
<dbReference type="InterPro" id="IPR022898">
    <property type="entry name" value="RNase_HII"/>
</dbReference>
<dbReference type="AlphaFoldDB" id="A0AA37XEM5"/>
<dbReference type="GO" id="GO:0004523">
    <property type="term" value="F:RNA-DNA hybrid ribonuclease activity"/>
    <property type="evidence" value="ECO:0007669"/>
    <property type="project" value="UniProtKB-UniRule"/>
</dbReference>
<evidence type="ECO:0000256" key="4">
    <source>
        <dbReference type="ARBA" id="ARBA00004496"/>
    </source>
</evidence>
<dbReference type="GO" id="GO:0005737">
    <property type="term" value="C:cytoplasm"/>
    <property type="evidence" value="ECO:0007669"/>
    <property type="project" value="UniProtKB-SubCell"/>
</dbReference>
<comment type="caution">
    <text evidence="15">The sequence shown here is derived from an EMBL/GenBank/DDBJ whole genome shotgun (WGS) entry which is preliminary data.</text>
</comment>
<keyword evidence="10 12" id="KW-0378">Hydrolase</keyword>
<dbReference type="InterPro" id="IPR001352">
    <property type="entry name" value="RNase_HII/HIII"/>
</dbReference>
<feature type="binding site" evidence="12">
    <location>
        <position position="125"/>
    </location>
    <ligand>
        <name>a divalent metal cation</name>
        <dbReference type="ChEBI" id="CHEBI:60240"/>
    </ligand>
</feature>
<dbReference type="PANTHER" id="PTHR10954:SF18">
    <property type="entry name" value="RIBONUCLEASE HII"/>
    <property type="match status" value="1"/>
</dbReference>
<reference evidence="15" key="1">
    <citation type="journal article" date="2014" name="Int. J. Syst. Evol. Microbiol.">
        <title>Complete genome sequence of Corynebacterium casei LMG S-19264T (=DSM 44701T), isolated from a smear-ripened cheese.</title>
        <authorList>
            <consortium name="US DOE Joint Genome Institute (JGI-PGF)"/>
            <person name="Walter F."/>
            <person name="Albersmeier A."/>
            <person name="Kalinowski J."/>
            <person name="Ruckert C."/>
        </authorList>
    </citation>
    <scope>NUCLEOTIDE SEQUENCE</scope>
    <source>
        <strain evidence="15">NBRC 112290</strain>
    </source>
</reference>
<dbReference type="GO" id="GO:0003723">
    <property type="term" value="F:RNA binding"/>
    <property type="evidence" value="ECO:0007669"/>
    <property type="project" value="UniProtKB-UniRule"/>
</dbReference>
<comment type="subcellular location">
    <subcellularLocation>
        <location evidence="4">Cytoplasm</location>
    </subcellularLocation>
</comment>
<keyword evidence="7 12" id="KW-0540">Nuclease</keyword>
<dbReference type="GO" id="GO:0032299">
    <property type="term" value="C:ribonuclease H2 complex"/>
    <property type="evidence" value="ECO:0007669"/>
    <property type="project" value="TreeGrafter"/>
</dbReference>
<accession>A0AA37XEM5</accession>
<reference evidence="15" key="2">
    <citation type="submission" date="2023-02" db="EMBL/GenBank/DDBJ databases">
        <authorList>
            <person name="Sun Q."/>
            <person name="Mori K."/>
        </authorList>
    </citation>
    <scope>NUCLEOTIDE SEQUENCE</scope>
    <source>
        <strain evidence="15">NBRC 112290</strain>
    </source>
</reference>
<evidence type="ECO:0000259" key="14">
    <source>
        <dbReference type="PROSITE" id="PS51975"/>
    </source>
</evidence>
<dbReference type="EC" id="3.1.26.4" evidence="13"/>
<proteinExistence type="inferred from homology"/>
<comment type="cofactor">
    <cofactor evidence="12">
        <name>Mn(2+)</name>
        <dbReference type="ChEBI" id="CHEBI:29035"/>
    </cofactor>
    <cofactor evidence="12">
        <name>Mg(2+)</name>
        <dbReference type="ChEBI" id="CHEBI:18420"/>
    </cofactor>
    <text evidence="12">Manganese or magnesium. Binds 1 divalent metal ion per monomer in the absence of substrate. May bind a second metal ion after substrate binding.</text>
</comment>
<dbReference type="RefSeq" id="WP_284250572.1">
    <property type="nucleotide sequence ID" value="NZ_BSUM01000001.1"/>
</dbReference>
<keyword evidence="11" id="KW-0464">Manganese</keyword>
<dbReference type="EMBL" id="BSUM01000001">
    <property type="protein sequence ID" value="GMA31816.1"/>
    <property type="molecule type" value="Genomic_DNA"/>
</dbReference>
<dbReference type="InterPro" id="IPR024567">
    <property type="entry name" value="RNase_HII/HIII_dom"/>
</dbReference>
<evidence type="ECO:0000256" key="11">
    <source>
        <dbReference type="ARBA" id="ARBA00023211"/>
    </source>
</evidence>
<dbReference type="SUPFAM" id="SSF53098">
    <property type="entry name" value="Ribonuclease H-like"/>
    <property type="match status" value="1"/>
</dbReference>
<evidence type="ECO:0000256" key="13">
    <source>
        <dbReference type="RuleBase" id="RU003515"/>
    </source>
</evidence>
<sequence>MTAGRPPSLRLERELGLDAGALVAGMDEVGRGALAGPVSVGVCVVGPLTRRQPAGLRDSKLVVATARERLCAPIRRWATACAVGHASPDEIDAVGIIAALRLAGRRALAQVTREVGRAPAVVLLDGNHDWLSTPRDLFAAADLDGDLDADVEEAPPVHLRIKADLTCASVAAASVLAKVERDALMRAAHERDGRFDWVANKGYAAASHLAALTQHGPSVEHRRSWRLPGVGDARAREGMMVP</sequence>
<evidence type="ECO:0000256" key="2">
    <source>
        <dbReference type="ARBA" id="ARBA00001946"/>
    </source>
</evidence>
<organism evidence="15 16">
    <name type="scientific">Litorihabitans aurantiacus</name>
    <dbReference type="NCBI Taxonomy" id="1930061"/>
    <lineage>
        <taxon>Bacteria</taxon>
        <taxon>Bacillati</taxon>
        <taxon>Actinomycetota</taxon>
        <taxon>Actinomycetes</taxon>
        <taxon>Micrococcales</taxon>
        <taxon>Beutenbergiaceae</taxon>
        <taxon>Litorihabitans</taxon>
    </lineage>
</organism>
<evidence type="ECO:0000256" key="1">
    <source>
        <dbReference type="ARBA" id="ARBA00000077"/>
    </source>
</evidence>
<evidence type="ECO:0000256" key="10">
    <source>
        <dbReference type="ARBA" id="ARBA00022801"/>
    </source>
</evidence>
<gene>
    <name evidence="15" type="primary">rnhB</name>
    <name evidence="15" type="ORF">GCM10025875_18080</name>
</gene>
<evidence type="ECO:0000256" key="9">
    <source>
        <dbReference type="ARBA" id="ARBA00022759"/>
    </source>
</evidence>
<dbReference type="InterPro" id="IPR036397">
    <property type="entry name" value="RNaseH_sf"/>
</dbReference>
<comment type="cofactor">
    <cofactor evidence="2">
        <name>Mg(2+)</name>
        <dbReference type="ChEBI" id="CHEBI:18420"/>
    </cofactor>
</comment>
<dbReference type="GO" id="GO:0006298">
    <property type="term" value="P:mismatch repair"/>
    <property type="evidence" value="ECO:0007669"/>
    <property type="project" value="TreeGrafter"/>
</dbReference>
<evidence type="ECO:0000313" key="15">
    <source>
        <dbReference type="EMBL" id="GMA31816.1"/>
    </source>
</evidence>
<keyword evidence="16" id="KW-1185">Reference proteome</keyword>
<protein>
    <recommendedName>
        <fullName evidence="13">Ribonuclease</fullName>
        <ecNumber evidence="13">3.1.26.4</ecNumber>
    </recommendedName>
</protein>
<evidence type="ECO:0000256" key="6">
    <source>
        <dbReference type="ARBA" id="ARBA00022490"/>
    </source>
</evidence>
<evidence type="ECO:0000256" key="8">
    <source>
        <dbReference type="ARBA" id="ARBA00022723"/>
    </source>
</evidence>
<evidence type="ECO:0000313" key="16">
    <source>
        <dbReference type="Proteomes" id="UP001157161"/>
    </source>
</evidence>
<dbReference type="PANTHER" id="PTHR10954">
    <property type="entry name" value="RIBONUCLEASE H2 SUBUNIT A"/>
    <property type="match status" value="1"/>
</dbReference>
<dbReference type="Proteomes" id="UP001157161">
    <property type="component" value="Unassembled WGS sequence"/>
</dbReference>
<dbReference type="NCBIfam" id="NF000595">
    <property type="entry name" value="PRK00015.1-3"/>
    <property type="match status" value="1"/>
</dbReference>
<dbReference type="CDD" id="cd07182">
    <property type="entry name" value="RNase_HII_bacteria_HII_like"/>
    <property type="match status" value="1"/>
</dbReference>
<evidence type="ECO:0000256" key="5">
    <source>
        <dbReference type="ARBA" id="ARBA00007383"/>
    </source>
</evidence>
<dbReference type="Gene3D" id="3.30.420.10">
    <property type="entry name" value="Ribonuclease H-like superfamily/Ribonuclease H"/>
    <property type="match status" value="1"/>
</dbReference>
<dbReference type="GO" id="GO:0043137">
    <property type="term" value="P:DNA replication, removal of RNA primer"/>
    <property type="evidence" value="ECO:0007669"/>
    <property type="project" value="TreeGrafter"/>
</dbReference>
<feature type="domain" description="RNase H type-2" evidence="14">
    <location>
        <begin position="21"/>
        <end position="241"/>
    </location>
</feature>
<keyword evidence="9 12" id="KW-0255">Endonuclease</keyword>
<feature type="binding site" evidence="12">
    <location>
        <position position="27"/>
    </location>
    <ligand>
        <name>a divalent metal cation</name>
        <dbReference type="ChEBI" id="CHEBI:60240"/>
    </ligand>
</feature>
<evidence type="ECO:0000256" key="7">
    <source>
        <dbReference type="ARBA" id="ARBA00022722"/>
    </source>
</evidence>
<comment type="function">
    <text evidence="3 13">Endonuclease that specifically degrades the RNA of RNA-DNA hybrids.</text>
</comment>
<dbReference type="Pfam" id="PF01351">
    <property type="entry name" value="RNase_HII"/>
    <property type="match status" value="1"/>
</dbReference>
<comment type="catalytic activity">
    <reaction evidence="1 12 13">
        <text>Endonucleolytic cleavage to 5'-phosphomonoester.</text>
        <dbReference type="EC" id="3.1.26.4"/>
    </reaction>
</comment>
<comment type="similarity">
    <text evidence="5 13">Belongs to the RNase HII family.</text>
</comment>
<dbReference type="InterPro" id="IPR012337">
    <property type="entry name" value="RNaseH-like_sf"/>
</dbReference>
<keyword evidence="6" id="KW-0963">Cytoplasm</keyword>
<evidence type="ECO:0000256" key="3">
    <source>
        <dbReference type="ARBA" id="ARBA00004065"/>
    </source>
</evidence>
<keyword evidence="8 12" id="KW-0479">Metal-binding</keyword>